<dbReference type="AlphaFoldDB" id="A0A640TG44"/>
<dbReference type="Proteomes" id="UP000429552">
    <property type="component" value="Unassembled WGS sequence"/>
</dbReference>
<reference evidence="1 2" key="1">
    <citation type="submission" date="2019-12" db="EMBL/GenBank/DDBJ databases">
        <title>Whole genome shotgun sequence of Streptomyces libani subsp. libani NBRC 13452.</title>
        <authorList>
            <person name="Ichikawa N."/>
            <person name="Kimura A."/>
            <person name="Kitahashi Y."/>
            <person name="Komaki H."/>
            <person name="Tamura T."/>
        </authorList>
    </citation>
    <scope>NUCLEOTIDE SEQUENCE [LARGE SCALE GENOMIC DNA]</scope>
    <source>
        <strain evidence="1 2">NBRC 13452</strain>
    </source>
</reference>
<name>A0A640TG44_STRNI</name>
<accession>A0A640TG44</accession>
<proteinExistence type="predicted"/>
<gene>
    <name evidence="1" type="ORF">Sliba_10880</name>
</gene>
<sequence>MDAWVRCRHQGQRTTRVKRCAWLLDRCEDEKLWFEHGNGARHPRPWTRKAGGGGGGVIKFVAWSPRTPRVPSMAAISASARTFLEAAAQAAGDDGTLAGTYLPMPHHSE</sequence>
<protein>
    <submittedName>
        <fullName evidence="1">Uncharacterized protein</fullName>
    </submittedName>
</protein>
<evidence type="ECO:0000313" key="1">
    <source>
        <dbReference type="EMBL" id="GFE20635.1"/>
    </source>
</evidence>
<comment type="caution">
    <text evidence="1">The sequence shown here is derived from an EMBL/GenBank/DDBJ whole genome shotgun (WGS) entry which is preliminary data.</text>
</comment>
<dbReference type="EMBL" id="BLIP01000001">
    <property type="protein sequence ID" value="GFE20635.1"/>
    <property type="molecule type" value="Genomic_DNA"/>
</dbReference>
<organism evidence="1 2">
    <name type="scientific">Streptomyces nigrescens</name>
    <dbReference type="NCBI Taxonomy" id="1920"/>
    <lineage>
        <taxon>Bacteria</taxon>
        <taxon>Bacillati</taxon>
        <taxon>Actinomycetota</taxon>
        <taxon>Actinomycetes</taxon>
        <taxon>Kitasatosporales</taxon>
        <taxon>Streptomycetaceae</taxon>
        <taxon>Streptomyces</taxon>
    </lineage>
</organism>
<evidence type="ECO:0000313" key="2">
    <source>
        <dbReference type="Proteomes" id="UP000429552"/>
    </source>
</evidence>